<dbReference type="RefSeq" id="WP_338394301.1">
    <property type="nucleotide sequence ID" value="NZ_AP025314.1"/>
</dbReference>
<dbReference type="PRINTS" id="PR00455">
    <property type="entry name" value="HTHTETR"/>
</dbReference>
<dbReference type="KEGG" id="fax:FUAX_15160"/>
<name>A0AAU9CRL8_9BACT</name>
<dbReference type="PROSITE" id="PS50977">
    <property type="entry name" value="HTH_TETR_2"/>
    <property type="match status" value="1"/>
</dbReference>
<reference evidence="4 5" key="1">
    <citation type="submission" date="2021-12" db="EMBL/GenBank/DDBJ databases">
        <title>Genome sequencing of bacteria with rrn-lacking chromosome and rrn-plasmid.</title>
        <authorList>
            <person name="Anda M."/>
            <person name="Iwasaki W."/>
        </authorList>
    </citation>
    <scope>NUCLEOTIDE SEQUENCE [LARGE SCALE GENOMIC DNA]</scope>
    <source>
        <strain evidence="4 5">DSM 100852</strain>
    </source>
</reference>
<keyword evidence="1 2" id="KW-0238">DNA-binding</keyword>
<sequence>MARQIDESKIERIKQATIDLIVSKGYQNASTAAIAKLSKVSEGYLYRHYPSKHELVKDIVKSTLRAFLQDMEHLTKVSANLSEFIERYAENRCERMAKAPHILKLYGVMIHDSSFEVDSQISGRILDFCKALAQRLHEEDESSARIDYEDVYTLIFIAPMGFLNAKIKGHLPETSLHDTKKKLVNIMRRGLGLTEIS</sequence>
<feature type="domain" description="HTH tetR-type" evidence="3">
    <location>
        <begin position="7"/>
        <end position="67"/>
    </location>
</feature>
<dbReference type="PANTHER" id="PTHR43479:SF11">
    <property type="entry name" value="ACREF_ENVCD OPERON REPRESSOR-RELATED"/>
    <property type="match status" value="1"/>
</dbReference>
<evidence type="ECO:0000256" key="2">
    <source>
        <dbReference type="PROSITE-ProRule" id="PRU00335"/>
    </source>
</evidence>
<dbReference type="Gene3D" id="1.10.357.10">
    <property type="entry name" value="Tetracycline Repressor, domain 2"/>
    <property type="match status" value="1"/>
</dbReference>
<dbReference type="EMBL" id="AP025314">
    <property type="protein sequence ID" value="BDD09084.1"/>
    <property type="molecule type" value="Genomic_DNA"/>
</dbReference>
<dbReference type="InterPro" id="IPR001647">
    <property type="entry name" value="HTH_TetR"/>
</dbReference>
<dbReference type="AlphaFoldDB" id="A0AAU9CRL8"/>
<accession>A0AAU9CRL8</accession>
<dbReference type="InterPro" id="IPR009057">
    <property type="entry name" value="Homeodomain-like_sf"/>
</dbReference>
<dbReference type="SUPFAM" id="SSF46689">
    <property type="entry name" value="Homeodomain-like"/>
    <property type="match status" value="1"/>
</dbReference>
<protein>
    <recommendedName>
        <fullName evidence="3">HTH tetR-type domain-containing protein</fullName>
    </recommendedName>
</protein>
<evidence type="ECO:0000313" key="5">
    <source>
        <dbReference type="Proteomes" id="UP001348817"/>
    </source>
</evidence>
<evidence type="ECO:0000256" key="1">
    <source>
        <dbReference type="ARBA" id="ARBA00023125"/>
    </source>
</evidence>
<evidence type="ECO:0000259" key="3">
    <source>
        <dbReference type="PROSITE" id="PS50977"/>
    </source>
</evidence>
<dbReference type="Pfam" id="PF00440">
    <property type="entry name" value="TetR_N"/>
    <property type="match status" value="1"/>
</dbReference>
<feature type="DNA-binding region" description="H-T-H motif" evidence="2">
    <location>
        <begin position="30"/>
        <end position="49"/>
    </location>
</feature>
<dbReference type="InterPro" id="IPR050624">
    <property type="entry name" value="HTH-type_Tx_Regulator"/>
</dbReference>
<keyword evidence="5" id="KW-1185">Reference proteome</keyword>
<evidence type="ECO:0000313" key="4">
    <source>
        <dbReference type="EMBL" id="BDD09084.1"/>
    </source>
</evidence>
<dbReference type="PANTHER" id="PTHR43479">
    <property type="entry name" value="ACREF/ENVCD OPERON REPRESSOR-RELATED"/>
    <property type="match status" value="1"/>
</dbReference>
<organism evidence="4 5">
    <name type="scientific">Fulvitalea axinellae</name>
    <dbReference type="NCBI Taxonomy" id="1182444"/>
    <lineage>
        <taxon>Bacteria</taxon>
        <taxon>Pseudomonadati</taxon>
        <taxon>Bacteroidota</taxon>
        <taxon>Cytophagia</taxon>
        <taxon>Cytophagales</taxon>
        <taxon>Persicobacteraceae</taxon>
        <taxon>Fulvitalea</taxon>
    </lineage>
</organism>
<proteinExistence type="predicted"/>
<dbReference type="Proteomes" id="UP001348817">
    <property type="component" value="Chromosome"/>
</dbReference>
<dbReference type="GO" id="GO:0003677">
    <property type="term" value="F:DNA binding"/>
    <property type="evidence" value="ECO:0007669"/>
    <property type="project" value="UniProtKB-UniRule"/>
</dbReference>
<gene>
    <name evidence="4" type="ORF">FUAX_15160</name>
</gene>